<feature type="compositionally biased region" description="Basic and acidic residues" evidence="1">
    <location>
        <begin position="157"/>
        <end position="173"/>
    </location>
</feature>
<dbReference type="AlphaFoldDB" id="A0A8T2PH39"/>
<accession>A0A8T2PH39</accession>
<sequence length="191" mass="21890">MSSASWLRANSLVARRLTIIDALAPTAIPQSAKFVPILEKYIYSKVFDEQLTLVNPSAVNLEEYKTRLQGALQDYHRRLDLIVWRALTQEEKDKFGSDKPVSFQEHREALLGALESLGWPLPREEVSLLEDQISMGLTFLQQASDLQRASKQSTSTRDTEIEQRTESPLIREQKPKRRRTLDTLRGQRVLA</sequence>
<dbReference type="PANTHER" id="PTHR46785">
    <property type="entry name" value="VON WILLEBRAND FACTOR A DOMAIN-CONTAINING PROTEIN 3B"/>
    <property type="match status" value="1"/>
</dbReference>
<evidence type="ECO:0000313" key="3">
    <source>
        <dbReference type="Proteomes" id="UP000824540"/>
    </source>
</evidence>
<comment type="caution">
    <text evidence="2">The sequence shown here is derived from an EMBL/GenBank/DDBJ whole genome shotgun (WGS) entry which is preliminary data.</text>
</comment>
<organism evidence="2 3">
    <name type="scientific">Albula glossodonta</name>
    <name type="common">roundjaw bonefish</name>
    <dbReference type="NCBI Taxonomy" id="121402"/>
    <lineage>
        <taxon>Eukaryota</taxon>
        <taxon>Metazoa</taxon>
        <taxon>Chordata</taxon>
        <taxon>Craniata</taxon>
        <taxon>Vertebrata</taxon>
        <taxon>Euteleostomi</taxon>
        <taxon>Actinopterygii</taxon>
        <taxon>Neopterygii</taxon>
        <taxon>Teleostei</taxon>
        <taxon>Albuliformes</taxon>
        <taxon>Albulidae</taxon>
        <taxon>Albula</taxon>
    </lineage>
</organism>
<dbReference type="Proteomes" id="UP000824540">
    <property type="component" value="Unassembled WGS sequence"/>
</dbReference>
<dbReference type="EMBL" id="JAFBMS010000010">
    <property type="protein sequence ID" value="KAG9348942.1"/>
    <property type="molecule type" value="Genomic_DNA"/>
</dbReference>
<dbReference type="OrthoDB" id="10021393at2759"/>
<evidence type="ECO:0000313" key="2">
    <source>
        <dbReference type="EMBL" id="KAG9348942.1"/>
    </source>
</evidence>
<feature type="non-terminal residue" evidence="2">
    <location>
        <position position="1"/>
    </location>
</feature>
<keyword evidence="3" id="KW-1185">Reference proteome</keyword>
<evidence type="ECO:0000256" key="1">
    <source>
        <dbReference type="SAM" id="MobiDB-lite"/>
    </source>
</evidence>
<feature type="region of interest" description="Disordered" evidence="1">
    <location>
        <begin position="148"/>
        <end position="191"/>
    </location>
</feature>
<reference evidence="2" key="1">
    <citation type="thesis" date="2021" institute="BYU ScholarsArchive" country="Provo, UT, USA">
        <title>Applications of and Algorithms for Genome Assembly and Genomic Analyses with an Emphasis on Marine Teleosts.</title>
        <authorList>
            <person name="Pickett B.D."/>
        </authorList>
    </citation>
    <scope>NUCLEOTIDE SEQUENCE</scope>
    <source>
        <strain evidence="2">HI-2016</strain>
    </source>
</reference>
<proteinExistence type="predicted"/>
<protein>
    <submittedName>
        <fullName evidence="2">Uncharacterized protein</fullName>
    </submittedName>
</protein>
<name>A0A8T2PH39_9TELE</name>
<gene>
    <name evidence="2" type="ORF">JZ751_029259</name>
</gene>
<dbReference type="PANTHER" id="PTHR46785:SF1">
    <property type="entry name" value="VON WILLEBRAND FACTOR A DOMAIN-CONTAINING PROTEIN 3B"/>
    <property type="match status" value="1"/>
</dbReference>